<protein>
    <submittedName>
        <fullName evidence="1">D-alanyl-D-alanine carboxypeptidase</fullName>
    </submittedName>
</protein>
<dbReference type="OrthoDB" id="503788at2"/>
<keyword evidence="1" id="KW-0121">Carboxypeptidase</keyword>
<dbReference type="GO" id="GO:0004180">
    <property type="term" value="F:carboxypeptidase activity"/>
    <property type="evidence" value="ECO:0007669"/>
    <property type="project" value="UniProtKB-KW"/>
</dbReference>
<dbReference type="InterPro" id="IPR006311">
    <property type="entry name" value="TAT_signal"/>
</dbReference>
<accession>A0A222VVU4</accession>
<dbReference type="PROSITE" id="PS51318">
    <property type="entry name" value="TAT"/>
    <property type="match status" value="1"/>
</dbReference>
<dbReference type="KEGG" id="pmad:BAY61_26815"/>
<keyword evidence="2" id="KW-1185">Reference proteome</keyword>
<dbReference type="RefSeq" id="WP_091809137.1">
    <property type="nucleotide sequence ID" value="NZ_CP016353.1"/>
</dbReference>
<dbReference type="STRING" id="530584.SAMN05421630_11163"/>
<proteinExistence type="predicted"/>
<evidence type="ECO:0000313" key="1">
    <source>
        <dbReference type="EMBL" id="SDD67945.1"/>
    </source>
</evidence>
<dbReference type="Proteomes" id="UP000199494">
    <property type="component" value="Unassembled WGS sequence"/>
</dbReference>
<dbReference type="InterPro" id="IPR001466">
    <property type="entry name" value="Beta-lactam-related"/>
</dbReference>
<keyword evidence="1" id="KW-0378">Hydrolase</keyword>
<organism evidence="1 2">
    <name type="scientific">Prauserella marina</name>
    <dbReference type="NCBI Taxonomy" id="530584"/>
    <lineage>
        <taxon>Bacteria</taxon>
        <taxon>Bacillati</taxon>
        <taxon>Actinomycetota</taxon>
        <taxon>Actinomycetes</taxon>
        <taxon>Pseudonocardiales</taxon>
        <taxon>Pseudonocardiaceae</taxon>
        <taxon>Prauserella</taxon>
    </lineage>
</organism>
<dbReference type="InterPro" id="IPR050491">
    <property type="entry name" value="AmpC-like"/>
</dbReference>
<gene>
    <name evidence="1" type="ORF">SAMN05421630_11163</name>
</gene>
<dbReference type="PANTHER" id="PTHR46825">
    <property type="entry name" value="D-ALANYL-D-ALANINE-CARBOXYPEPTIDASE/ENDOPEPTIDASE AMPH"/>
    <property type="match status" value="1"/>
</dbReference>
<name>A0A222VVU4_9PSEU</name>
<keyword evidence="1" id="KW-0645">Protease</keyword>
<dbReference type="PANTHER" id="PTHR46825:SF7">
    <property type="entry name" value="D-ALANYL-D-ALANINE CARBOXYPEPTIDASE"/>
    <property type="match status" value="1"/>
</dbReference>
<dbReference type="EMBL" id="FMZE01000011">
    <property type="protein sequence ID" value="SDD67945.1"/>
    <property type="molecule type" value="Genomic_DNA"/>
</dbReference>
<dbReference type="SUPFAM" id="SSF56601">
    <property type="entry name" value="beta-lactamase/transpeptidase-like"/>
    <property type="match status" value="1"/>
</dbReference>
<dbReference type="Gene3D" id="3.40.710.10">
    <property type="entry name" value="DD-peptidase/beta-lactamase superfamily"/>
    <property type="match status" value="1"/>
</dbReference>
<evidence type="ECO:0000313" key="2">
    <source>
        <dbReference type="Proteomes" id="UP000199494"/>
    </source>
</evidence>
<reference evidence="1 2" key="1">
    <citation type="submission" date="2016-10" db="EMBL/GenBank/DDBJ databases">
        <authorList>
            <person name="de Groot N.N."/>
        </authorList>
    </citation>
    <scope>NUCLEOTIDE SEQUENCE [LARGE SCALE GENOMIC DNA]</scope>
    <source>
        <strain evidence="1 2">CGMCC 4.5506</strain>
    </source>
</reference>
<dbReference type="Pfam" id="PF00144">
    <property type="entry name" value="Beta-lactamase"/>
    <property type="match status" value="1"/>
</dbReference>
<dbReference type="InterPro" id="IPR012338">
    <property type="entry name" value="Beta-lactam/transpept-like"/>
</dbReference>
<dbReference type="AlphaFoldDB" id="A0A222VVU4"/>
<sequence length="369" mass="38500">MATVINRRWLAAVAGGVALAIAGAGAPAATAQDEHANTQEVLNKYLSVGGPGAAVYAGDGDESWTLTAGTAKFGQNRPIASNDHFRIASQTKTIVSAVVLQFVDEGTVELDAPIERYLPGVVTGNYDGNVITVRQLMQHTSGLARDPLDAQANPDGTYELAELVGAAMDDAPLGEPGGDVNYSNVGYHVLGMLIEEITGQSVGDAITERIIEPLGLENTSLPEKGDRALAEPFVSGYTGGRIPPFDFWLDNTNSVEPSYWSSAAGMTSTLEDSTTFFRALLAGEVISDAALAEMRTTVPTELPGPMGLGGNEVELSCGGTYWAKNGGLPGFISTTGVTDDGRFASVVTNTFSQTAAVESFKVLDAALCD</sequence>